<comment type="caution">
    <text evidence="12">The sequence shown here is derived from an EMBL/GenBank/DDBJ whole genome shotgun (WGS) entry which is preliminary data.</text>
</comment>
<feature type="transmembrane region" description="Helical" evidence="9">
    <location>
        <begin position="60"/>
        <end position="88"/>
    </location>
</feature>
<dbReference type="GO" id="GO:0005524">
    <property type="term" value="F:ATP binding"/>
    <property type="evidence" value="ECO:0007669"/>
    <property type="project" value="UniProtKB-KW"/>
</dbReference>
<feature type="transmembrane region" description="Helical" evidence="9">
    <location>
        <begin position="282"/>
        <end position="302"/>
    </location>
</feature>
<keyword evidence="6 12" id="KW-0067">ATP-binding</keyword>
<organism evidence="12 13">
    <name type="scientific">Treponema rectale</name>
    <dbReference type="NCBI Taxonomy" id="744512"/>
    <lineage>
        <taxon>Bacteria</taxon>
        <taxon>Pseudomonadati</taxon>
        <taxon>Spirochaetota</taxon>
        <taxon>Spirochaetia</taxon>
        <taxon>Spirochaetales</taxon>
        <taxon>Treponemataceae</taxon>
        <taxon>Treponema</taxon>
    </lineage>
</organism>
<evidence type="ECO:0000259" key="11">
    <source>
        <dbReference type="PROSITE" id="PS50929"/>
    </source>
</evidence>
<keyword evidence="5" id="KW-0547">Nucleotide-binding</keyword>
<dbReference type="CDD" id="cd18548">
    <property type="entry name" value="ABC_6TM_Tm287_like"/>
    <property type="match status" value="1"/>
</dbReference>
<feature type="domain" description="ABC transporter" evidence="10">
    <location>
        <begin position="338"/>
        <end position="574"/>
    </location>
</feature>
<evidence type="ECO:0000313" key="12">
    <source>
        <dbReference type="EMBL" id="MBB5219454.1"/>
    </source>
</evidence>
<evidence type="ECO:0000313" key="13">
    <source>
        <dbReference type="Proteomes" id="UP000578697"/>
    </source>
</evidence>
<evidence type="ECO:0000256" key="1">
    <source>
        <dbReference type="ARBA" id="ARBA00004651"/>
    </source>
</evidence>
<name>A0A840SEY7_9SPIR</name>
<reference evidence="12 13" key="1">
    <citation type="submission" date="2020-08" db="EMBL/GenBank/DDBJ databases">
        <title>Genomic Encyclopedia of Type Strains, Phase IV (KMG-IV): sequencing the most valuable type-strain genomes for metagenomic binning, comparative biology and taxonomic classification.</title>
        <authorList>
            <person name="Goeker M."/>
        </authorList>
    </citation>
    <scope>NUCLEOTIDE SEQUENCE [LARGE SCALE GENOMIC DNA]</scope>
    <source>
        <strain evidence="12 13">DSM 103679</strain>
    </source>
</reference>
<dbReference type="PROSITE" id="PS50929">
    <property type="entry name" value="ABC_TM1F"/>
    <property type="match status" value="1"/>
</dbReference>
<evidence type="ECO:0000259" key="10">
    <source>
        <dbReference type="PROSITE" id="PS50893"/>
    </source>
</evidence>
<dbReference type="FunFam" id="3.40.50.300:FF:000221">
    <property type="entry name" value="Multidrug ABC transporter ATP-binding protein"/>
    <property type="match status" value="1"/>
</dbReference>
<dbReference type="Pfam" id="PF00005">
    <property type="entry name" value="ABC_tran"/>
    <property type="match status" value="1"/>
</dbReference>
<accession>A0A840SEY7</accession>
<evidence type="ECO:0000256" key="4">
    <source>
        <dbReference type="ARBA" id="ARBA00022692"/>
    </source>
</evidence>
<feature type="transmembrane region" description="Helical" evidence="9">
    <location>
        <begin position="240"/>
        <end position="262"/>
    </location>
</feature>
<gene>
    <name evidence="12" type="ORF">HNP77_001836</name>
</gene>
<dbReference type="InterPro" id="IPR003593">
    <property type="entry name" value="AAA+_ATPase"/>
</dbReference>
<dbReference type="SMART" id="SM00382">
    <property type="entry name" value="AAA"/>
    <property type="match status" value="1"/>
</dbReference>
<evidence type="ECO:0000256" key="2">
    <source>
        <dbReference type="ARBA" id="ARBA00022448"/>
    </source>
</evidence>
<dbReference type="Gene3D" id="3.40.50.300">
    <property type="entry name" value="P-loop containing nucleotide triphosphate hydrolases"/>
    <property type="match status" value="1"/>
</dbReference>
<keyword evidence="4 9" id="KW-0812">Transmembrane</keyword>
<keyword evidence="13" id="KW-1185">Reference proteome</keyword>
<keyword evidence="3" id="KW-1003">Cell membrane</keyword>
<dbReference type="EMBL" id="JACHFR010000003">
    <property type="protein sequence ID" value="MBB5219454.1"/>
    <property type="molecule type" value="Genomic_DNA"/>
</dbReference>
<dbReference type="InterPro" id="IPR017871">
    <property type="entry name" value="ABC_transporter-like_CS"/>
</dbReference>
<feature type="transmembrane region" description="Helical" evidence="9">
    <location>
        <begin position="15"/>
        <end position="40"/>
    </location>
</feature>
<feature type="domain" description="ABC transmembrane type-1" evidence="11">
    <location>
        <begin position="21"/>
        <end position="302"/>
    </location>
</feature>
<feature type="transmembrane region" description="Helical" evidence="9">
    <location>
        <begin position="163"/>
        <end position="182"/>
    </location>
</feature>
<evidence type="ECO:0000256" key="8">
    <source>
        <dbReference type="ARBA" id="ARBA00023136"/>
    </source>
</evidence>
<dbReference type="InterPro" id="IPR003439">
    <property type="entry name" value="ABC_transporter-like_ATP-bd"/>
</dbReference>
<evidence type="ECO:0000256" key="6">
    <source>
        <dbReference type="ARBA" id="ARBA00022840"/>
    </source>
</evidence>
<keyword evidence="7 9" id="KW-1133">Transmembrane helix</keyword>
<dbReference type="GO" id="GO:0005886">
    <property type="term" value="C:plasma membrane"/>
    <property type="evidence" value="ECO:0007669"/>
    <property type="project" value="UniProtKB-SubCell"/>
</dbReference>
<dbReference type="Pfam" id="PF00664">
    <property type="entry name" value="ABC_membrane"/>
    <property type="match status" value="1"/>
</dbReference>
<evidence type="ECO:0000256" key="5">
    <source>
        <dbReference type="ARBA" id="ARBA00022741"/>
    </source>
</evidence>
<dbReference type="InterPro" id="IPR036640">
    <property type="entry name" value="ABC1_TM_sf"/>
</dbReference>
<keyword evidence="8 9" id="KW-0472">Membrane</keyword>
<dbReference type="InterPro" id="IPR039421">
    <property type="entry name" value="Type_1_exporter"/>
</dbReference>
<dbReference type="AlphaFoldDB" id="A0A840SEY7"/>
<proteinExistence type="predicted"/>
<feature type="transmembrane region" description="Helical" evidence="9">
    <location>
        <begin position="137"/>
        <end position="157"/>
    </location>
</feature>
<dbReference type="Gene3D" id="1.20.1560.10">
    <property type="entry name" value="ABC transporter type 1, transmembrane domain"/>
    <property type="match status" value="1"/>
</dbReference>
<dbReference type="SUPFAM" id="SSF52540">
    <property type="entry name" value="P-loop containing nucleoside triphosphate hydrolases"/>
    <property type="match status" value="1"/>
</dbReference>
<dbReference type="PROSITE" id="PS50893">
    <property type="entry name" value="ABC_TRANSPORTER_2"/>
    <property type="match status" value="1"/>
</dbReference>
<dbReference type="InterPro" id="IPR011527">
    <property type="entry name" value="ABC1_TM_dom"/>
</dbReference>
<dbReference type="GO" id="GO:0015421">
    <property type="term" value="F:ABC-type oligopeptide transporter activity"/>
    <property type="evidence" value="ECO:0007669"/>
    <property type="project" value="TreeGrafter"/>
</dbReference>
<dbReference type="PANTHER" id="PTHR43394:SF1">
    <property type="entry name" value="ATP-BINDING CASSETTE SUB-FAMILY B MEMBER 10, MITOCHONDRIAL"/>
    <property type="match status" value="1"/>
</dbReference>
<comment type="subcellular location">
    <subcellularLocation>
        <location evidence="1">Cell membrane</location>
        <topology evidence="1">Multi-pass membrane protein</topology>
    </subcellularLocation>
</comment>
<dbReference type="SUPFAM" id="SSF90123">
    <property type="entry name" value="ABC transporter transmembrane region"/>
    <property type="match status" value="1"/>
</dbReference>
<evidence type="ECO:0000256" key="7">
    <source>
        <dbReference type="ARBA" id="ARBA00022989"/>
    </source>
</evidence>
<sequence>MNIIKKLLSGLERKYIVCSCLAPLTMIGEVLMETAIPLMMAKIIDVGIAQRNISYVLETGLLMVAMSVVSLGFGALGARFGAVSALGFSRNLRRRLFSKIQTFSFSNIDRFSTSSLITRLTTDVNNLQNTYQMLVRICFRAPFMLISGIILSCFISVRLSGIFLFSVPVLAVSLVLIAVCAYPRFKKMLECYDSLNLTVQENLTAIRVVKSFVRRDYENIKFDSAAENVRSSQIKAERIVILNAPIMQLVVYSCMIAALWFGGNMIVTGHLKTGQLVSFLTYIGQILMSLMMLSMIFITMVLSRASVQRIIEILDEEPDIKNPVDTAKTYHKVCCGTVDFKNVSFSYSKDLSKAVLNDINLHIESGQMVGIIGGTGSSKTTLVSLISRLYDASRGTVSVGGIDVRKYDLKTLRDSVAVVLQKNVLFSGTIRENLCWGNENAGDEEIRRACIASDADEFISSLPDSYDTELGQGGVNLSGGQKQRLCIARALLKKPAVLILDDSTSAVDTATDARIRSALRKTLPDTTKIIIAQRITSVQDADFIIVMDNGRIDGTGTHGQLLAENKIYREVYESQQSQN</sequence>
<protein>
    <submittedName>
        <fullName evidence="12">ATP-binding cassette subfamily B protein</fullName>
    </submittedName>
</protein>
<evidence type="ECO:0000256" key="3">
    <source>
        <dbReference type="ARBA" id="ARBA00022475"/>
    </source>
</evidence>
<dbReference type="PROSITE" id="PS00211">
    <property type="entry name" value="ABC_TRANSPORTER_1"/>
    <property type="match status" value="1"/>
</dbReference>
<dbReference type="PANTHER" id="PTHR43394">
    <property type="entry name" value="ATP-DEPENDENT PERMEASE MDL1, MITOCHONDRIAL"/>
    <property type="match status" value="1"/>
</dbReference>
<dbReference type="InterPro" id="IPR027417">
    <property type="entry name" value="P-loop_NTPase"/>
</dbReference>
<dbReference type="GO" id="GO:0016887">
    <property type="term" value="F:ATP hydrolysis activity"/>
    <property type="evidence" value="ECO:0007669"/>
    <property type="project" value="InterPro"/>
</dbReference>
<dbReference type="RefSeq" id="WP_184652886.1">
    <property type="nucleotide sequence ID" value="NZ_JACHFR010000003.1"/>
</dbReference>
<dbReference type="Proteomes" id="UP000578697">
    <property type="component" value="Unassembled WGS sequence"/>
</dbReference>
<evidence type="ECO:0000256" key="9">
    <source>
        <dbReference type="SAM" id="Phobius"/>
    </source>
</evidence>
<keyword evidence="2" id="KW-0813">Transport</keyword>